<name>A0A1F7YEV4_9BACT</name>
<keyword evidence="2" id="KW-0812">Transmembrane</keyword>
<feature type="transmembrane region" description="Helical" evidence="2">
    <location>
        <begin position="23"/>
        <end position="48"/>
    </location>
</feature>
<keyword evidence="2" id="KW-1133">Transmembrane helix</keyword>
<dbReference type="SUPFAM" id="SSF63817">
    <property type="entry name" value="Sortase"/>
    <property type="match status" value="1"/>
</dbReference>
<dbReference type="Pfam" id="PF04203">
    <property type="entry name" value="Sortase"/>
    <property type="match status" value="1"/>
</dbReference>
<dbReference type="InterPro" id="IPR005754">
    <property type="entry name" value="Sortase"/>
</dbReference>
<sequence>MKIVVKRKKLSTKLYNQPQKGKFLNLLANILILTSLLGLFFTFGPVVLQEANYALRNIFKKTYTVKESASESETTVKELVPPNFDFSIVIPKIGAVAPVFANTDPFNPAEFLPVLRQGVAHAKGTAFPGTNGNTYIFAHSTDAFYNVGRYNAVFYLLGKLEANDEVFLYYKNQKFTYRVYDKKIVNPEAVGYLGTLKKNANTLTLQTCYPPGTTLLRLIVLAERSVQ</sequence>
<evidence type="ECO:0000313" key="3">
    <source>
        <dbReference type="EMBL" id="OGM25802.1"/>
    </source>
</evidence>
<gene>
    <name evidence="3" type="ORF">A2628_00595</name>
</gene>
<proteinExistence type="predicted"/>
<dbReference type="Gene3D" id="2.40.260.10">
    <property type="entry name" value="Sortase"/>
    <property type="match status" value="1"/>
</dbReference>
<comment type="caution">
    <text evidence="3">The sequence shown here is derived from an EMBL/GenBank/DDBJ whole genome shotgun (WGS) entry which is preliminary data.</text>
</comment>
<organism evidence="3 4">
    <name type="scientific">Candidatus Woesebacteria bacterium RIFCSPHIGHO2_01_FULL_40_22</name>
    <dbReference type="NCBI Taxonomy" id="1802499"/>
    <lineage>
        <taxon>Bacteria</taxon>
        <taxon>Candidatus Woeseibacteriota</taxon>
    </lineage>
</organism>
<evidence type="ECO:0008006" key="5">
    <source>
        <dbReference type="Google" id="ProtNLM"/>
    </source>
</evidence>
<dbReference type="NCBIfam" id="TIGR01076">
    <property type="entry name" value="sortase_fam"/>
    <property type="match status" value="1"/>
</dbReference>
<keyword evidence="1" id="KW-0378">Hydrolase</keyword>
<dbReference type="InterPro" id="IPR023365">
    <property type="entry name" value="Sortase_dom-sf"/>
</dbReference>
<accession>A0A1F7YEV4</accession>
<dbReference type="EMBL" id="MGGL01000019">
    <property type="protein sequence ID" value="OGM25802.1"/>
    <property type="molecule type" value="Genomic_DNA"/>
</dbReference>
<evidence type="ECO:0000256" key="2">
    <source>
        <dbReference type="SAM" id="Phobius"/>
    </source>
</evidence>
<protein>
    <recommendedName>
        <fullName evidence="5">Sortase</fullName>
    </recommendedName>
</protein>
<reference evidence="3 4" key="1">
    <citation type="journal article" date="2016" name="Nat. Commun.">
        <title>Thousands of microbial genomes shed light on interconnected biogeochemical processes in an aquifer system.</title>
        <authorList>
            <person name="Anantharaman K."/>
            <person name="Brown C.T."/>
            <person name="Hug L.A."/>
            <person name="Sharon I."/>
            <person name="Castelle C.J."/>
            <person name="Probst A.J."/>
            <person name="Thomas B.C."/>
            <person name="Singh A."/>
            <person name="Wilkins M.J."/>
            <person name="Karaoz U."/>
            <person name="Brodie E.L."/>
            <person name="Williams K.H."/>
            <person name="Hubbard S.S."/>
            <person name="Banfield J.F."/>
        </authorList>
    </citation>
    <scope>NUCLEOTIDE SEQUENCE [LARGE SCALE GENOMIC DNA]</scope>
</reference>
<dbReference type="GO" id="GO:0016787">
    <property type="term" value="F:hydrolase activity"/>
    <property type="evidence" value="ECO:0007669"/>
    <property type="project" value="UniProtKB-KW"/>
</dbReference>
<dbReference type="AlphaFoldDB" id="A0A1F7YEV4"/>
<evidence type="ECO:0000256" key="1">
    <source>
        <dbReference type="ARBA" id="ARBA00022801"/>
    </source>
</evidence>
<keyword evidence="2" id="KW-0472">Membrane</keyword>
<evidence type="ECO:0000313" key="4">
    <source>
        <dbReference type="Proteomes" id="UP000179221"/>
    </source>
</evidence>
<dbReference type="Proteomes" id="UP000179221">
    <property type="component" value="Unassembled WGS sequence"/>
</dbReference>